<keyword evidence="2" id="KW-1048">Host nucleus</keyword>
<evidence type="ECO:0000259" key="15">
    <source>
        <dbReference type="PROSITE" id="PS52020"/>
    </source>
</evidence>
<dbReference type="InterPro" id="IPR049912">
    <property type="entry name" value="CRESS_DNA_REP"/>
</dbReference>
<comment type="cofactor">
    <cofactor evidence="14">
        <name>Mg(2+)</name>
        <dbReference type="ChEBI" id="CHEBI:18420"/>
    </cofactor>
    <cofactor evidence="14">
        <name>Mn(2+)</name>
        <dbReference type="ChEBI" id="CHEBI:29035"/>
    </cofactor>
    <text evidence="14">Divalent metal cations, possibly Mg(2+) or Mn(2+).</text>
</comment>
<evidence type="ECO:0000256" key="14">
    <source>
        <dbReference type="PIRSR" id="PIRSR601191-2"/>
    </source>
</evidence>
<proteinExistence type="predicted"/>
<evidence type="ECO:0000256" key="10">
    <source>
        <dbReference type="ARBA" id="ARBA00022801"/>
    </source>
</evidence>
<evidence type="ECO:0000256" key="1">
    <source>
        <dbReference type="ARBA" id="ARBA00004147"/>
    </source>
</evidence>
<dbReference type="EMBL" id="MW183027">
    <property type="protein sequence ID" value="QTE03687.1"/>
    <property type="molecule type" value="Genomic_DNA"/>
</dbReference>
<evidence type="ECO:0000256" key="7">
    <source>
        <dbReference type="ARBA" id="ARBA00022723"/>
    </source>
</evidence>
<sequence>MPSFYLKNRRYVFLTYAQSGDEFDYWSVVDLLSDMGAECIIGRELHQNGGIHYHVFIDFGRLFSTRKTDVFDVGGHHPNILPVSRTPAKAYDYACKDGDVVAGGLGRPGGDSDCDPDCFWSAASHAGSAEEFLHLCDQLAPRDLIRGFPAFRAYSNWKWDRVPEYDQPEGIEFDTSAAPGIDEWVSQSNIGIGRSRTSGGVRASGYATRTPAR</sequence>
<name>A0A8A4XC22_9VIRU</name>
<dbReference type="GO" id="GO:0006260">
    <property type="term" value="P:DNA replication"/>
    <property type="evidence" value="ECO:0007669"/>
    <property type="project" value="UniProtKB-KW"/>
</dbReference>
<dbReference type="PRINTS" id="PR00227">
    <property type="entry name" value="GEMCOATAL1"/>
</dbReference>
<evidence type="ECO:0000256" key="12">
    <source>
        <dbReference type="ARBA" id="ARBA00023125"/>
    </source>
</evidence>
<dbReference type="GO" id="GO:0005198">
    <property type="term" value="F:structural molecule activity"/>
    <property type="evidence" value="ECO:0007669"/>
    <property type="project" value="InterPro"/>
</dbReference>
<evidence type="ECO:0000256" key="8">
    <source>
        <dbReference type="ARBA" id="ARBA00022741"/>
    </source>
</evidence>
<evidence type="ECO:0000256" key="5">
    <source>
        <dbReference type="ARBA" id="ARBA00022705"/>
    </source>
</evidence>
<evidence type="ECO:0000256" key="13">
    <source>
        <dbReference type="PIRSR" id="PIRSR601191-1"/>
    </source>
</evidence>
<accession>A0A8A4XC22</accession>
<keyword evidence="8" id="KW-0547">Nucleotide-binding</keyword>
<keyword evidence="12" id="KW-0238">DNA-binding</keyword>
<keyword evidence="11" id="KW-0190">Covalent protein-DNA linkage</keyword>
<keyword evidence="3" id="KW-0808">Transferase</keyword>
<dbReference type="Gene3D" id="3.40.1310.20">
    <property type="match status" value="1"/>
</dbReference>
<feature type="active site" description="For DNA cleavage activity" evidence="13">
    <location>
        <position position="93"/>
    </location>
</feature>
<feature type="binding site" evidence="14">
    <location>
        <position position="54"/>
    </location>
    <ligand>
        <name>a divalent metal cation</name>
        <dbReference type="ChEBI" id="CHEBI:60240"/>
    </ligand>
</feature>
<feature type="binding site" evidence="14">
    <location>
        <position position="44"/>
    </location>
    <ligand>
        <name>a divalent metal cation</name>
        <dbReference type="ChEBI" id="CHEBI:60240"/>
    </ligand>
</feature>
<evidence type="ECO:0000256" key="9">
    <source>
        <dbReference type="ARBA" id="ARBA00022759"/>
    </source>
</evidence>
<keyword evidence="9" id="KW-0255">Endonuclease</keyword>
<dbReference type="GO" id="GO:0003677">
    <property type="term" value="F:DNA binding"/>
    <property type="evidence" value="ECO:0007669"/>
    <property type="project" value="UniProtKB-KW"/>
</dbReference>
<keyword evidence="5" id="KW-0235">DNA replication</keyword>
<keyword evidence="4" id="KW-0548">Nucleotidyltransferase</keyword>
<evidence type="ECO:0000256" key="4">
    <source>
        <dbReference type="ARBA" id="ARBA00022695"/>
    </source>
</evidence>
<dbReference type="GO" id="GO:0016779">
    <property type="term" value="F:nucleotidyltransferase activity"/>
    <property type="evidence" value="ECO:0007669"/>
    <property type="project" value="UniProtKB-KW"/>
</dbReference>
<dbReference type="GO" id="GO:0042025">
    <property type="term" value="C:host cell nucleus"/>
    <property type="evidence" value="ECO:0007669"/>
    <property type="project" value="UniProtKB-SubCell"/>
</dbReference>
<dbReference type="Pfam" id="PF00799">
    <property type="entry name" value="Gemini_AL1"/>
    <property type="match status" value="1"/>
</dbReference>
<keyword evidence="10" id="KW-0378">Hydrolase</keyword>
<keyword evidence="7 14" id="KW-0479">Metal-binding</keyword>
<comment type="subcellular location">
    <subcellularLocation>
        <location evidence="1">Host nucleus</location>
    </subcellularLocation>
</comment>
<evidence type="ECO:0000256" key="3">
    <source>
        <dbReference type="ARBA" id="ARBA00022679"/>
    </source>
</evidence>
<feature type="domain" description="CRESS-DNA virus Rep endonuclease" evidence="15">
    <location>
        <begin position="6"/>
        <end position="108"/>
    </location>
</feature>
<dbReference type="GO" id="GO:0004519">
    <property type="term" value="F:endonuclease activity"/>
    <property type="evidence" value="ECO:0007669"/>
    <property type="project" value="UniProtKB-KW"/>
</dbReference>
<dbReference type="GO" id="GO:0046872">
    <property type="term" value="F:metal ion binding"/>
    <property type="evidence" value="ECO:0007669"/>
    <property type="project" value="UniProtKB-KW"/>
</dbReference>
<protein>
    <submittedName>
        <fullName evidence="16">Replication-associated protein</fullName>
    </submittedName>
</protein>
<dbReference type="InterPro" id="IPR001191">
    <property type="entry name" value="Gemini_AL1_REP"/>
</dbReference>
<evidence type="ECO:0000256" key="2">
    <source>
        <dbReference type="ARBA" id="ARBA00022562"/>
    </source>
</evidence>
<evidence type="ECO:0000313" key="16">
    <source>
        <dbReference type="EMBL" id="QTE03687.1"/>
    </source>
</evidence>
<organism evidence="16">
    <name type="scientific">Zosterops erythropleurus Genomoviridae sp</name>
    <dbReference type="NCBI Taxonomy" id="2814957"/>
    <lineage>
        <taxon>Viruses</taxon>
        <taxon>Monodnaviria</taxon>
        <taxon>Shotokuvirae</taxon>
        <taxon>Cressdnaviricota</taxon>
        <taxon>Repensiviricetes</taxon>
        <taxon>Geplafuvirales</taxon>
        <taxon>Genomoviridae</taxon>
    </lineage>
</organism>
<feature type="binding site" evidence="14">
    <location>
        <position position="52"/>
    </location>
    <ligand>
        <name>a divalent metal cation</name>
        <dbReference type="ChEBI" id="CHEBI:60240"/>
    </ligand>
</feature>
<dbReference type="PROSITE" id="PS52020">
    <property type="entry name" value="CRESS_DNA_REP"/>
    <property type="match status" value="1"/>
</dbReference>
<dbReference type="GO" id="GO:0000166">
    <property type="term" value="F:nucleotide binding"/>
    <property type="evidence" value="ECO:0007669"/>
    <property type="project" value="UniProtKB-KW"/>
</dbReference>
<evidence type="ECO:0000256" key="6">
    <source>
        <dbReference type="ARBA" id="ARBA00022722"/>
    </source>
</evidence>
<feature type="binding site" evidence="14">
    <location>
        <position position="97"/>
    </location>
    <ligand>
        <name>a divalent metal cation</name>
        <dbReference type="ChEBI" id="CHEBI:60240"/>
    </ligand>
</feature>
<reference evidence="16" key="1">
    <citation type="submission" date="2020-10" db="EMBL/GenBank/DDBJ databases">
        <title>CRESS DNA virus dark matter in the feces of wild birds.</title>
        <authorList>
            <person name="Yang S."/>
            <person name="Zhang W."/>
        </authorList>
    </citation>
    <scope>NUCLEOTIDE SEQUENCE</scope>
    <source>
        <strain evidence="16">Cfe153gen5</strain>
    </source>
</reference>
<dbReference type="SUPFAM" id="SSF55464">
    <property type="entry name" value="Origin of replication-binding domain, RBD-like"/>
    <property type="match status" value="1"/>
</dbReference>
<evidence type="ECO:0000256" key="11">
    <source>
        <dbReference type="ARBA" id="ARBA00023124"/>
    </source>
</evidence>
<keyword evidence="6" id="KW-0540">Nuclease</keyword>
<dbReference type="GO" id="GO:0016787">
    <property type="term" value="F:hydrolase activity"/>
    <property type="evidence" value="ECO:0007669"/>
    <property type="project" value="UniProtKB-KW"/>
</dbReference>